<reference evidence="2 3" key="1">
    <citation type="submission" date="2014-04" db="EMBL/GenBank/DDBJ databases">
        <authorList>
            <consortium name="DOE Joint Genome Institute"/>
            <person name="Kuo A."/>
            <person name="Tarkka M."/>
            <person name="Buscot F."/>
            <person name="Kohler A."/>
            <person name="Nagy L.G."/>
            <person name="Floudas D."/>
            <person name="Copeland A."/>
            <person name="Barry K.W."/>
            <person name="Cichocki N."/>
            <person name="Veneault-Fourrey C."/>
            <person name="LaButti K."/>
            <person name="Lindquist E.A."/>
            <person name="Lipzen A."/>
            <person name="Lundell T."/>
            <person name="Morin E."/>
            <person name="Murat C."/>
            <person name="Sun H."/>
            <person name="Tunlid A."/>
            <person name="Henrissat B."/>
            <person name="Grigoriev I.V."/>
            <person name="Hibbett D.S."/>
            <person name="Martin F."/>
            <person name="Nordberg H.P."/>
            <person name="Cantor M.N."/>
            <person name="Hua S.X."/>
        </authorList>
    </citation>
    <scope>NUCLEOTIDE SEQUENCE [LARGE SCALE GENOMIC DNA]</scope>
    <source>
        <strain evidence="2 3">F 1598</strain>
    </source>
</reference>
<evidence type="ECO:0000313" key="3">
    <source>
        <dbReference type="Proteomes" id="UP000054166"/>
    </source>
</evidence>
<reference evidence="3" key="2">
    <citation type="submission" date="2015-01" db="EMBL/GenBank/DDBJ databases">
        <title>Evolutionary Origins and Diversification of the Mycorrhizal Mutualists.</title>
        <authorList>
            <consortium name="DOE Joint Genome Institute"/>
            <consortium name="Mycorrhizal Genomics Consortium"/>
            <person name="Kohler A."/>
            <person name="Kuo A."/>
            <person name="Nagy L.G."/>
            <person name="Floudas D."/>
            <person name="Copeland A."/>
            <person name="Barry K.W."/>
            <person name="Cichocki N."/>
            <person name="Veneault-Fourrey C."/>
            <person name="LaButti K."/>
            <person name="Lindquist E.A."/>
            <person name="Lipzen A."/>
            <person name="Lundell T."/>
            <person name="Morin E."/>
            <person name="Murat C."/>
            <person name="Riley R."/>
            <person name="Ohm R."/>
            <person name="Sun H."/>
            <person name="Tunlid A."/>
            <person name="Henrissat B."/>
            <person name="Grigoriev I.V."/>
            <person name="Hibbett D.S."/>
            <person name="Martin F."/>
        </authorList>
    </citation>
    <scope>NUCLEOTIDE SEQUENCE [LARGE SCALE GENOMIC DNA]</scope>
    <source>
        <strain evidence="3">F 1598</strain>
    </source>
</reference>
<feature type="compositionally biased region" description="Acidic residues" evidence="1">
    <location>
        <begin position="213"/>
        <end position="232"/>
    </location>
</feature>
<dbReference type="HOGENOM" id="CLU_1050174_0_0_1"/>
<organism evidence="2 3">
    <name type="scientific">Piloderma croceum (strain F 1598)</name>
    <dbReference type="NCBI Taxonomy" id="765440"/>
    <lineage>
        <taxon>Eukaryota</taxon>
        <taxon>Fungi</taxon>
        <taxon>Dikarya</taxon>
        <taxon>Basidiomycota</taxon>
        <taxon>Agaricomycotina</taxon>
        <taxon>Agaricomycetes</taxon>
        <taxon>Agaricomycetidae</taxon>
        <taxon>Atheliales</taxon>
        <taxon>Atheliaceae</taxon>
        <taxon>Piloderma</taxon>
    </lineage>
</organism>
<feature type="region of interest" description="Disordered" evidence="1">
    <location>
        <begin position="197"/>
        <end position="239"/>
    </location>
</feature>
<name>A0A0C3AQ41_PILCF</name>
<protein>
    <submittedName>
        <fullName evidence="2">Uncharacterized protein</fullName>
    </submittedName>
</protein>
<evidence type="ECO:0000256" key="1">
    <source>
        <dbReference type="SAM" id="MobiDB-lite"/>
    </source>
</evidence>
<dbReference type="InParanoid" id="A0A0C3AQ41"/>
<gene>
    <name evidence="2" type="ORF">PILCRDRAFT_13076</name>
</gene>
<dbReference type="AlphaFoldDB" id="A0A0C3AQ41"/>
<evidence type="ECO:0000313" key="2">
    <source>
        <dbReference type="EMBL" id="KIM76038.1"/>
    </source>
</evidence>
<proteinExistence type="predicted"/>
<dbReference type="EMBL" id="KN833039">
    <property type="protein sequence ID" value="KIM76038.1"/>
    <property type="molecule type" value="Genomic_DNA"/>
</dbReference>
<accession>A0A0C3AQ41</accession>
<keyword evidence="3" id="KW-1185">Reference proteome</keyword>
<dbReference type="Proteomes" id="UP000054166">
    <property type="component" value="Unassembled WGS sequence"/>
</dbReference>
<sequence length="265" mass="29451">MELLDNFLIDMHIIILRSSIKEASAHTQYLWSQKSIQTILCLLSVNPPATTLRSQAPSSDGNESDLEDDDEDLDFLIHFDSLKTNLAHAEACPDEGEEEDEELEEWEGLRGEDLAEAMAPLYPVRVGGMKKENLPALIQDVEPQLIMQLPTQPPLPMLPDTPNILPSQIAGLLRTRLVPMLSDLLMDGEAVATSGLADLDEMDVAEPPKDDLESSADDMNDGELEDWEADLDESVKSPKSHICDWSDLQKQINDHLKNSKTLLLS</sequence>